<dbReference type="SUPFAM" id="SSF46785">
    <property type="entry name" value="Winged helix' DNA-binding domain"/>
    <property type="match status" value="2"/>
</dbReference>
<dbReference type="EMBL" id="CP015103">
    <property type="protein sequence ID" value="ASJ08811.1"/>
    <property type="molecule type" value="Genomic_DNA"/>
</dbReference>
<evidence type="ECO:0000313" key="6">
    <source>
        <dbReference type="Proteomes" id="UP000250125"/>
    </source>
</evidence>
<dbReference type="OrthoDB" id="9623at2157"/>
<reference evidence="5 6" key="1">
    <citation type="submission" date="2016-04" db="EMBL/GenBank/DDBJ databases">
        <title>Complete genome sequence of Thermococcus siculi type strain RG-20.</title>
        <authorList>
            <person name="Oger P.M."/>
        </authorList>
    </citation>
    <scope>NUCLEOTIDE SEQUENCE [LARGE SCALE GENOMIC DNA]</scope>
    <source>
        <strain evidence="5 6">RG-20</strain>
    </source>
</reference>
<protein>
    <submittedName>
        <fullName evidence="5">Transcriptional regulator</fullName>
    </submittedName>
</protein>
<dbReference type="InterPro" id="IPR051081">
    <property type="entry name" value="HTH_MetalResp_TranReg"/>
</dbReference>
<dbReference type="PANTHER" id="PTHR33154:SF33">
    <property type="entry name" value="TRANSCRIPTIONAL REPRESSOR SDPR"/>
    <property type="match status" value="1"/>
</dbReference>
<dbReference type="Gene3D" id="1.10.10.10">
    <property type="entry name" value="Winged helix-like DNA-binding domain superfamily/Winged helix DNA-binding domain"/>
    <property type="match status" value="2"/>
</dbReference>
<dbReference type="InterPro" id="IPR011991">
    <property type="entry name" value="ArsR-like_HTH"/>
</dbReference>
<keyword evidence="1" id="KW-0805">Transcription regulation</keyword>
<evidence type="ECO:0000256" key="1">
    <source>
        <dbReference type="ARBA" id="ARBA00023015"/>
    </source>
</evidence>
<proteinExistence type="predicted"/>
<dbReference type="SMART" id="SM00418">
    <property type="entry name" value="HTH_ARSR"/>
    <property type="match status" value="1"/>
</dbReference>
<keyword evidence="6" id="KW-1185">Reference proteome</keyword>
<dbReference type="GO" id="GO:0003700">
    <property type="term" value="F:DNA-binding transcription factor activity"/>
    <property type="evidence" value="ECO:0007669"/>
    <property type="project" value="InterPro"/>
</dbReference>
<evidence type="ECO:0000313" key="5">
    <source>
        <dbReference type="EMBL" id="ASJ08811.1"/>
    </source>
</evidence>
<keyword evidence="2" id="KW-0238">DNA-binding</keyword>
<feature type="domain" description="HTH arsR-type" evidence="4">
    <location>
        <begin position="5"/>
        <end position="86"/>
    </location>
</feature>
<dbReference type="InterPro" id="IPR054749">
    <property type="entry name" value="PF0095-like_C"/>
</dbReference>
<gene>
    <name evidence="5" type="ORF">A3L11_06075</name>
</gene>
<dbReference type="Gene3D" id="6.10.250.2960">
    <property type="match status" value="1"/>
</dbReference>
<dbReference type="GeneID" id="33317787"/>
<evidence type="ECO:0000259" key="4">
    <source>
        <dbReference type="SMART" id="SM00418"/>
    </source>
</evidence>
<dbReference type="Proteomes" id="UP000250125">
    <property type="component" value="Chromosome"/>
</dbReference>
<dbReference type="NCBIfam" id="NF047699">
    <property type="entry name" value="sulf_reg_SurR"/>
    <property type="match status" value="1"/>
</dbReference>
<dbReference type="InterPro" id="IPR036388">
    <property type="entry name" value="WH-like_DNA-bd_sf"/>
</dbReference>
<dbReference type="KEGG" id="tsl:A3L11_06075"/>
<dbReference type="CDD" id="cd00090">
    <property type="entry name" value="HTH_ARSR"/>
    <property type="match status" value="1"/>
</dbReference>
<dbReference type="InterPro" id="IPR036390">
    <property type="entry name" value="WH_DNA-bd_sf"/>
</dbReference>
<sequence length="236" mass="27072">MTEPDIFYILGNKVRRDLLSHLTCTECYFSFLSSKVSVSSTAVAKHLKIMEREGILRSYEKEGPFIGPARKYYDIAISRTYVTTVTPNIFWYRGLDLGETNVERIEVDLSSVPLEHDSLIEEINSFLRLTGELEKILQALKSVESRRDRLMKEIKDRYLSEIGDMTQLAILHYLLLVGEATVDELSDRLNLKEREVLVKAQELDRFVPLIIKDGTIKIDEERLKQRIGGEGDAGED</sequence>
<dbReference type="RefSeq" id="WP_088856047.1">
    <property type="nucleotide sequence ID" value="NZ_CP015103.1"/>
</dbReference>
<dbReference type="Pfam" id="PF22315">
    <property type="entry name" value="PF0095-like_C"/>
    <property type="match status" value="1"/>
</dbReference>
<name>A0A2Z2MMZ2_9EURY</name>
<keyword evidence="3" id="KW-0804">Transcription</keyword>
<dbReference type="GO" id="GO:0003677">
    <property type="term" value="F:DNA binding"/>
    <property type="evidence" value="ECO:0007669"/>
    <property type="project" value="UniProtKB-KW"/>
</dbReference>
<evidence type="ECO:0000256" key="3">
    <source>
        <dbReference type="ARBA" id="ARBA00023163"/>
    </source>
</evidence>
<organism evidence="5 6">
    <name type="scientific">Thermococcus siculi</name>
    <dbReference type="NCBI Taxonomy" id="72803"/>
    <lineage>
        <taxon>Archaea</taxon>
        <taxon>Methanobacteriati</taxon>
        <taxon>Methanobacteriota</taxon>
        <taxon>Thermococci</taxon>
        <taxon>Thermococcales</taxon>
        <taxon>Thermococcaceae</taxon>
        <taxon>Thermococcus</taxon>
    </lineage>
</organism>
<dbReference type="InterPro" id="IPR001845">
    <property type="entry name" value="HTH_ArsR_DNA-bd_dom"/>
</dbReference>
<dbReference type="PANTHER" id="PTHR33154">
    <property type="entry name" value="TRANSCRIPTIONAL REGULATOR, ARSR FAMILY"/>
    <property type="match status" value="1"/>
</dbReference>
<accession>A0A2Z2MMZ2</accession>
<evidence type="ECO:0000256" key="2">
    <source>
        <dbReference type="ARBA" id="ARBA00023125"/>
    </source>
</evidence>
<dbReference type="AlphaFoldDB" id="A0A2Z2MMZ2"/>